<dbReference type="EMBL" id="ML737567">
    <property type="protein sequence ID" value="KAE8370186.1"/>
    <property type="molecule type" value="Genomic_DNA"/>
</dbReference>
<dbReference type="InterPro" id="IPR036047">
    <property type="entry name" value="F-box-like_dom_sf"/>
</dbReference>
<keyword evidence="3" id="KW-1185">Reference proteome</keyword>
<dbReference type="InterPro" id="IPR056021">
    <property type="entry name" value="DUF7600"/>
</dbReference>
<dbReference type="Proteomes" id="UP000326268">
    <property type="component" value="Unassembled WGS sequence"/>
</dbReference>
<accession>A0A5N7ALR8</accession>
<dbReference type="OrthoDB" id="4507445at2759"/>
<dbReference type="RefSeq" id="XP_031933267.1">
    <property type="nucleotide sequence ID" value="XM_032075411.1"/>
</dbReference>
<dbReference type="Pfam" id="PF24539">
    <property type="entry name" value="DUF7600"/>
    <property type="match status" value="1"/>
</dbReference>
<protein>
    <recommendedName>
        <fullName evidence="1">F-box domain-containing protein</fullName>
    </recommendedName>
</protein>
<name>A0A5N7ALR8_9EURO</name>
<dbReference type="PROSITE" id="PS50181">
    <property type="entry name" value="FBOX"/>
    <property type="match status" value="1"/>
</dbReference>
<dbReference type="AlphaFoldDB" id="A0A5N7ALR8"/>
<reference evidence="2 3" key="1">
    <citation type="submission" date="2019-04" db="EMBL/GenBank/DDBJ databases">
        <title>Friends and foes A comparative genomics studyof 23 Aspergillus species from section Flavi.</title>
        <authorList>
            <consortium name="DOE Joint Genome Institute"/>
            <person name="Kjaerbolling I."/>
            <person name="Vesth T."/>
            <person name="Frisvad J.C."/>
            <person name="Nybo J.L."/>
            <person name="Theobald S."/>
            <person name="Kildgaard S."/>
            <person name="Isbrandt T."/>
            <person name="Kuo A."/>
            <person name="Sato A."/>
            <person name="Lyhne E.K."/>
            <person name="Kogle M.E."/>
            <person name="Wiebenga A."/>
            <person name="Kun R.S."/>
            <person name="Lubbers R.J."/>
            <person name="Makela M.R."/>
            <person name="Barry K."/>
            <person name="Chovatia M."/>
            <person name="Clum A."/>
            <person name="Daum C."/>
            <person name="Haridas S."/>
            <person name="He G."/>
            <person name="LaButti K."/>
            <person name="Lipzen A."/>
            <person name="Mondo S."/>
            <person name="Riley R."/>
            <person name="Salamov A."/>
            <person name="Simmons B.A."/>
            <person name="Magnuson J.K."/>
            <person name="Henrissat B."/>
            <person name="Mortensen U.H."/>
            <person name="Larsen T.O."/>
            <person name="Devries R.P."/>
            <person name="Grigoriev I.V."/>
            <person name="Machida M."/>
            <person name="Baker S.E."/>
            <person name="Andersen M.R."/>
        </authorList>
    </citation>
    <scope>NUCLEOTIDE SEQUENCE [LARGE SCALE GENOMIC DNA]</scope>
    <source>
        <strain evidence="2 3">CBS 763.97</strain>
    </source>
</reference>
<sequence length="578" mass="65125">MESSRQCMICSGGICRASWTSDFNTVLVSGNCVDVGFLHFNKNASLQELRSLTMQGQRTQLRLNPSPHFTSAEAFLLHESCYHLLREFSGAAISPYQAFKLCQAVQPDRERNFGYDLKINSSICPDPCVYIRPQKYLLQSEETELLLQPGIARCRGPSLLRLPSEILTIVLEYLSPSDLVRFFRTSKEALSQANLFCRTNPFHFYRCSTNTTGTEEDKRILMIAFSTWDRLCELDRRWEIVKRVAGSAKLIPLLDGKRLPVPTFDPRAPLQAVSHRFGLCQDFLDIPDHAEVIEVSSIALEGKRYVCGIGFVSGDSRVFCGNRTEHIRMIDVSSPTIDTIELAVDALGVRSIKYGSLPWLFGDPSLICCWRGLSLRQNHQKIRVVRDALKLRDLSWYQETTPSFQETILMKNRPFSLPSHGLIAEEHYVQRRPERERGLVRRFGKFPVEAMWFERDLRAIQIYGTGGLNGIIGISVQVLSDTYRAGACHLVPASITLNAPHEILAEIDVRTSEPYPLAVTFRTNHNRELSSEANGLLGLGVSHSIKTLRPPPGYRITGLYFRLEGLTLDSLGLILGSA</sequence>
<dbReference type="InterPro" id="IPR001810">
    <property type="entry name" value="F-box_dom"/>
</dbReference>
<evidence type="ECO:0000313" key="3">
    <source>
        <dbReference type="Proteomes" id="UP000326268"/>
    </source>
</evidence>
<proteinExistence type="predicted"/>
<dbReference type="Pfam" id="PF00646">
    <property type="entry name" value="F-box"/>
    <property type="match status" value="1"/>
</dbReference>
<dbReference type="CDD" id="cd09917">
    <property type="entry name" value="F-box_SF"/>
    <property type="match status" value="1"/>
</dbReference>
<organism evidence="2 3">
    <name type="scientific">Aspergillus caelatus</name>
    <dbReference type="NCBI Taxonomy" id="61420"/>
    <lineage>
        <taxon>Eukaryota</taxon>
        <taxon>Fungi</taxon>
        <taxon>Dikarya</taxon>
        <taxon>Ascomycota</taxon>
        <taxon>Pezizomycotina</taxon>
        <taxon>Eurotiomycetes</taxon>
        <taxon>Eurotiomycetidae</taxon>
        <taxon>Eurotiales</taxon>
        <taxon>Aspergillaceae</taxon>
        <taxon>Aspergillus</taxon>
        <taxon>Aspergillus subgen. Circumdati</taxon>
    </lineage>
</organism>
<evidence type="ECO:0000313" key="2">
    <source>
        <dbReference type="EMBL" id="KAE8370186.1"/>
    </source>
</evidence>
<evidence type="ECO:0000259" key="1">
    <source>
        <dbReference type="PROSITE" id="PS50181"/>
    </source>
</evidence>
<dbReference type="GeneID" id="43659857"/>
<gene>
    <name evidence="2" type="ORF">BDV27DRAFT_170774</name>
</gene>
<dbReference type="SUPFAM" id="SSF81383">
    <property type="entry name" value="F-box domain"/>
    <property type="match status" value="1"/>
</dbReference>
<feature type="domain" description="F-box" evidence="1">
    <location>
        <begin position="156"/>
        <end position="199"/>
    </location>
</feature>